<evidence type="ECO:0000313" key="1">
    <source>
        <dbReference type="EMBL" id="MCP1999799.1"/>
    </source>
</evidence>
<keyword evidence="2" id="KW-1185">Reference proteome</keyword>
<protein>
    <submittedName>
        <fullName evidence="1">Transposase</fullName>
    </submittedName>
</protein>
<name>A0ACC6AJ64_NITWI</name>
<dbReference type="EMBL" id="JALJZS010000002">
    <property type="protein sequence ID" value="MCP1999799.1"/>
    <property type="molecule type" value="Genomic_DNA"/>
</dbReference>
<organism evidence="1 2">
    <name type="scientific">Nitrobacter winogradskyi</name>
    <name type="common">Nitrobacter agilis</name>
    <dbReference type="NCBI Taxonomy" id="913"/>
    <lineage>
        <taxon>Bacteria</taxon>
        <taxon>Pseudomonadati</taxon>
        <taxon>Pseudomonadota</taxon>
        <taxon>Alphaproteobacteria</taxon>
        <taxon>Hyphomicrobiales</taxon>
        <taxon>Nitrobacteraceae</taxon>
        <taxon>Nitrobacter</taxon>
    </lineage>
</organism>
<proteinExistence type="predicted"/>
<dbReference type="Proteomes" id="UP001205486">
    <property type="component" value="Unassembled WGS sequence"/>
</dbReference>
<comment type="caution">
    <text evidence="1">The sequence shown here is derived from an EMBL/GenBank/DDBJ whole genome shotgun (WGS) entry which is preliminary data.</text>
</comment>
<gene>
    <name evidence="1" type="ORF">J2S34_002247</name>
</gene>
<accession>A0ACC6AJ64</accession>
<evidence type="ECO:0000313" key="2">
    <source>
        <dbReference type="Proteomes" id="UP001205486"/>
    </source>
</evidence>
<sequence>MAKIEKKTKRYPSDLTDEEWSAVEPFLPKAGSTGSPRRTDLREVLNAIRYLVRSGCEWRMLPIHFPPWQTVYWWFRRLARRLMFRTIHEIALMIDRARSGRTVEPSAAVLDSQSVKAPAAQGTRGYDGAKKIVGRKRHIAVDTDGRLLMVNLTTADIADSAGAQIVLDALVKRWPRIKHLFADSAYDRRQLLDKAAFLDFTVEIVKRTEAAFVVLPRRWVVERTFGYDAPPTPRPRLRSAIGCLTRHDRHRHGRATHPPHLTSIVIKRTLSATRHKPLDPPPTDHPEAHRNPSLTSKNQR</sequence>
<reference evidence="1" key="1">
    <citation type="submission" date="2022-03" db="EMBL/GenBank/DDBJ databases">
        <title>Interactions between chemoautotrophic and heterotrophic bacteria.</title>
        <authorList>
            <person name="Santoro A."/>
        </authorList>
    </citation>
    <scope>NUCLEOTIDE SEQUENCE</scope>
    <source>
        <strain evidence="1">Nb-106</strain>
    </source>
</reference>